<proteinExistence type="predicted"/>
<dbReference type="AlphaFoldDB" id="A0A4D6L5S7"/>
<reference evidence="1 2" key="1">
    <citation type="submission" date="2019-04" db="EMBL/GenBank/DDBJ databases">
        <title>An improved genome assembly and genetic linkage map for asparagus bean, Vigna unguiculata ssp. sesquipedialis.</title>
        <authorList>
            <person name="Xia Q."/>
            <person name="Zhang R."/>
            <person name="Dong Y."/>
        </authorList>
    </citation>
    <scope>NUCLEOTIDE SEQUENCE [LARGE SCALE GENOMIC DNA]</scope>
    <source>
        <tissue evidence="1">Leaf</tissue>
    </source>
</reference>
<dbReference type="EMBL" id="CP039346">
    <property type="protein sequence ID" value="QCD83849.1"/>
    <property type="molecule type" value="Genomic_DNA"/>
</dbReference>
<sequence length="207" mass="23034">MEWFVLRLEPVHPKSSACDSRPTSISRATVPQSSASNFRLALFQRGTVTRPVNLAQASQSRLGEMKQGGETSGVALQWSGRNSMAPVSGCSWWCPICITRIEHLRFEQGYPHKCKHPLNPTKLYRGTVTRPVNLAQASQSRLGEMKQGGETSGVALQWSGRNSMAPVSGCSWWCPICITRIEHLRFEQGYPHKCKHPLNPTKLYVSG</sequence>
<dbReference type="Proteomes" id="UP000501690">
    <property type="component" value="Linkage Group LG2"/>
</dbReference>
<protein>
    <submittedName>
        <fullName evidence="1">Uncharacterized protein</fullName>
    </submittedName>
</protein>
<evidence type="ECO:0000313" key="1">
    <source>
        <dbReference type="EMBL" id="QCD83849.1"/>
    </source>
</evidence>
<keyword evidence="2" id="KW-1185">Reference proteome</keyword>
<gene>
    <name evidence="1" type="ORF">DEO72_LG2g4197</name>
</gene>
<accession>A0A4D6L5S7</accession>
<name>A0A4D6L5S7_VIGUN</name>
<organism evidence="1 2">
    <name type="scientific">Vigna unguiculata</name>
    <name type="common">Cowpea</name>
    <dbReference type="NCBI Taxonomy" id="3917"/>
    <lineage>
        <taxon>Eukaryota</taxon>
        <taxon>Viridiplantae</taxon>
        <taxon>Streptophyta</taxon>
        <taxon>Embryophyta</taxon>
        <taxon>Tracheophyta</taxon>
        <taxon>Spermatophyta</taxon>
        <taxon>Magnoliopsida</taxon>
        <taxon>eudicotyledons</taxon>
        <taxon>Gunneridae</taxon>
        <taxon>Pentapetalae</taxon>
        <taxon>rosids</taxon>
        <taxon>fabids</taxon>
        <taxon>Fabales</taxon>
        <taxon>Fabaceae</taxon>
        <taxon>Papilionoideae</taxon>
        <taxon>50 kb inversion clade</taxon>
        <taxon>NPAAA clade</taxon>
        <taxon>indigoferoid/millettioid clade</taxon>
        <taxon>Phaseoleae</taxon>
        <taxon>Vigna</taxon>
    </lineage>
</organism>
<evidence type="ECO:0000313" key="2">
    <source>
        <dbReference type="Proteomes" id="UP000501690"/>
    </source>
</evidence>